<protein>
    <submittedName>
        <fullName evidence="2 3">Uncharacterized protein</fullName>
    </submittedName>
</protein>
<reference evidence="4" key="1">
    <citation type="submission" date="2010-05" db="EMBL/GenBank/DDBJ databases">
        <title>The genome sequence of Magnaporthe poae strain ATCC 64411.</title>
        <authorList>
            <person name="Ma L.-J."/>
            <person name="Dead R."/>
            <person name="Young S."/>
            <person name="Zeng Q."/>
            <person name="Koehrsen M."/>
            <person name="Alvarado L."/>
            <person name="Berlin A."/>
            <person name="Chapman S.B."/>
            <person name="Chen Z."/>
            <person name="Freedman E."/>
            <person name="Gellesch M."/>
            <person name="Goldberg J."/>
            <person name="Griggs A."/>
            <person name="Gujja S."/>
            <person name="Heilman E.R."/>
            <person name="Heiman D."/>
            <person name="Hepburn T."/>
            <person name="Howarth C."/>
            <person name="Jen D."/>
            <person name="Larson L."/>
            <person name="Mehta T."/>
            <person name="Neiman D."/>
            <person name="Pearson M."/>
            <person name="Roberts A."/>
            <person name="Saif S."/>
            <person name="Shea T."/>
            <person name="Shenoy N."/>
            <person name="Sisk P."/>
            <person name="Stolte C."/>
            <person name="Sykes S."/>
            <person name="Walk T."/>
            <person name="White J."/>
            <person name="Yandava C."/>
            <person name="Haas B."/>
            <person name="Nusbaum C."/>
            <person name="Birren B."/>
        </authorList>
    </citation>
    <scope>NUCLEOTIDE SEQUENCE [LARGE SCALE GENOMIC DNA]</scope>
    <source>
        <strain evidence="4">ATCC 64411 / 73-15</strain>
    </source>
</reference>
<sequence>MLLQSLKNYILHNERRRAGRGFFLAFDFRCLPAYHPGIIVTSFRRFPHLRFTSTQKGPEIGSYHTKLQSPSCRSADPRLLGDRQQRTRLFGDRPQGSRRRATGRRFRAKPGSCEA</sequence>
<name>A0A0C4E268_MAGP6</name>
<feature type="compositionally biased region" description="Basic and acidic residues" evidence="1">
    <location>
        <begin position="75"/>
        <end position="91"/>
    </location>
</feature>
<dbReference type="EMBL" id="ADBL01001579">
    <property type="status" value="NOT_ANNOTATED_CDS"/>
    <property type="molecule type" value="Genomic_DNA"/>
</dbReference>
<dbReference type="AlphaFoldDB" id="A0A0C4E268"/>
<dbReference type="Proteomes" id="UP000011715">
    <property type="component" value="Unassembled WGS sequence"/>
</dbReference>
<feature type="compositionally biased region" description="Basic residues" evidence="1">
    <location>
        <begin position="96"/>
        <end position="108"/>
    </location>
</feature>
<dbReference type="EMBL" id="GL876970">
    <property type="protein sequence ID" value="KLU87497.1"/>
    <property type="molecule type" value="Genomic_DNA"/>
</dbReference>
<dbReference type="EnsemblFungi" id="MAPG_06497T0">
    <property type="protein sequence ID" value="MAPG_06497T0"/>
    <property type="gene ID" value="MAPG_06497"/>
</dbReference>
<evidence type="ECO:0000313" key="3">
    <source>
        <dbReference type="EnsemblFungi" id="MAPG_06497T0"/>
    </source>
</evidence>
<accession>A0A0C4E268</accession>
<evidence type="ECO:0000313" key="2">
    <source>
        <dbReference type="EMBL" id="KLU87497.1"/>
    </source>
</evidence>
<reference evidence="3" key="4">
    <citation type="journal article" date="2015" name="G3 (Bethesda)">
        <title>Genome sequences of three phytopathogenic species of the Magnaporthaceae family of fungi.</title>
        <authorList>
            <person name="Okagaki L.H."/>
            <person name="Nunes C.C."/>
            <person name="Sailsbery J."/>
            <person name="Clay B."/>
            <person name="Brown D."/>
            <person name="John T."/>
            <person name="Oh Y."/>
            <person name="Young N."/>
            <person name="Fitzgerald M."/>
            <person name="Haas B.J."/>
            <person name="Zeng Q."/>
            <person name="Young S."/>
            <person name="Adiconis X."/>
            <person name="Fan L."/>
            <person name="Levin J.Z."/>
            <person name="Mitchell T.K."/>
            <person name="Okubara P.A."/>
            <person name="Farman M.L."/>
            <person name="Kohn L.M."/>
            <person name="Birren B."/>
            <person name="Ma L.-J."/>
            <person name="Dean R.A."/>
        </authorList>
    </citation>
    <scope>NUCLEOTIDE SEQUENCE</scope>
    <source>
        <strain evidence="3">ATCC 64411 / 73-15</strain>
    </source>
</reference>
<evidence type="ECO:0000313" key="4">
    <source>
        <dbReference type="Proteomes" id="UP000011715"/>
    </source>
</evidence>
<proteinExistence type="predicted"/>
<gene>
    <name evidence="2" type="ORF">MAPG_06497</name>
</gene>
<dbReference type="VEuPathDB" id="FungiDB:MAPG_06497"/>
<feature type="region of interest" description="Disordered" evidence="1">
    <location>
        <begin position="57"/>
        <end position="115"/>
    </location>
</feature>
<reference evidence="2" key="3">
    <citation type="submission" date="2011-03" db="EMBL/GenBank/DDBJ databases">
        <title>Annotation of Magnaporthe poae ATCC 64411.</title>
        <authorList>
            <person name="Ma L.-J."/>
            <person name="Dead R."/>
            <person name="Young S.K."/>
            <person name="Zeng Q."/>
            <person name="Gargeya S."/>
            <person name="Fitzgerald M."/>
            <person name="Haas B."/>
            <person name="Abouelleil A."/>
            <person name="Alvarado L."/>
            <person name="Arachchi H.M."/>
            <person name="Berlin A."/>
            <person name="Brown A."/>
            <person name="Chapman S.B."/>
            <person name="Chen Z."/>
            <person name="Dunbar C."/>
            <person name="Freedman E."/>
            <person name="Gearin G."/>
            <person name="Gellesch M."/>
            <person name="Goldberg J."/>
            <person name="Griggs A."/>
            <person name="Gujja S."/>
            <person name="Heiman D."/>
            <person name="Howarth C."/>
            <person name="Larson L."/>
            <person name="Lui A."/>
            <person name="MacDonald P.J.P."/>
            <person name="Mehta T."/>
            <person name="Montmayeur A."/>
            <person name="Murphy C."/>
            <person name="Neiman D."/>
            <person name="Pearson M."/>
            <person name="Priest M."/>
            <person name="Roberts A."/>
            <person name="Saif S."/>
            <person name="Shea T."/>
            <person name="Shenoy N."/>
            <person name="Sisk P."/>
            <person name="Stolte C."/>
            <person name="Sykes S."/>
            <person name="Yandava C."/>
            <person name="Wortman J."/>
            <person name="Nusbaum C."/>
            <person name="Birren B."/>
        </authorList>
    </citation>
    <scope>NUCLEOTIDE SEQUENCE</scope>
    <source>
        <strain evidence="2">ATCC 64411</strain>
    </source>
</reference>
<evidence type="ECO:0000256" key="1">
    <source>
        <dbReference type="SAM" id="MobiDB-lite"/>
    </source>
</evidence>
<reference evidence="3" key="5">
    <citation type="submission" date="2015-06" db="UniProtKB">
        <authorList>
            <consortium name="EnsemblFungi"/>
        </authorList>
    </citation>
    <scope>IDENTIFICATION</scope>
    <source>
        <strain evidence="3">ATCC 64411</strain>
    </source>
</reference>
<organism evidence="3 4">
    <name type="scientific">Magnaporthiopsis poae (strain ATCC 64411 / 73-15)</name>
    <name type="common">Kentucky bluegrass fungus</name>
    <name type="synonym">Magnaporthe poae</name>
    <dbReference type="NCBI Taxonomy" id="644358"/>
    <lineage>
        <taxon>Eukaryota</taxon>
        <taxon>Fungi</taxon>
        <taxon>Dikarya</taxon>
        <taxon>Ascomycota</taxon>
        <taxon>Pezizomycotina</taxon>
        <taxon>Sordariomycetes</taxon>
        <taxon>Sordariomycetidae</taxon>
        <taxon>Magnaporthales</taxon>
        <taxon>Magnaporthaceae</taxon>
        <taxon>Magnaporthiopsis</taxon>
    </lineage>
</organism>
<keyword evidence="4" id="KW-1185">Reference proteome</keyword>
<reference evidence="2" key="2">
    <citation type="submission" date="2010-05" db="EMBL/GenBank/DDBJ databases">
        <title>The Genome Sequence of Magnaporthe poae strain ATCC 64411.</title>
        <authorList>
            <consortium name="The Broad Institute Genome Sequencing Platform"/>
            <consortium name="Broad Institute Genome Sequencing Center for Infectious Disease"/>
            <person name="Ma L.-J."/>
            <person name="Dead R."/>
            <person name="Young S."/>
            <person name="Zeng Q."/>
            <person name="Koehrsen M."/>
            <person name="Alvarado L."/>
            <person name="Berlin A."/>
            <person name="Chapman S.B."/>
            <person name="Chen Z."/>
            <person name="Freedman E."/>
            <person name="Gellesch M."/>
            <person name="Goldberg J."/>
            <person name="Griggs A."/>
            <person name="Gujja S."/>
            <person name="Heilman E.R."/>
            <person name="Heiman D."/>
            <person name="Hepburn T."/>
            <person name="Howarth C."/>
            <person name="Jen D."/>
            <person name="Larson L."/>
            <person name="Mehta T."/>
            <person name="Neiman D."/>
            <person name="Pearson M."/>
            <person name="Roberts A."/>
            <person name="Saif S."/>
            <person name="Shea T."/>
            <person name="Shenoy N."/>
            <person name="Sisk P."/>
            <person name="Stolte C."/>
            <person name="Sykes S."/>
            <person name="Walk T."/>
            <person name="White J."/>
            <person name="Yandava C."/>
            <person name="Haas B."/>
            <person name="Nusbaum C."/>
            <person name="Birren B."/>
        </authorList>
    </citation>
    <scope>NUCLEOTIDE SEQUENCE</scope>
    <source>
        <strain evidence="2">ATCC 64411</strain>
    </source>
</reference>